<evidence type="ECO:0000259" key="4">
    <source>
        <dbReference type="SMART" id="SM00329"/>
    </source>
</evidence>
<dbReference type="FunFam" id="3.15.10.10:FF:000001">
    <property type="entry name" value="phospholipid transfer protein-like"/>
    <property type="match status" value="1"/>
</dbReference>
<feature type="domain" description="Lipid-binding serum glycoprotein C-terminal" evidence="4">
    <location>
        <begin position="290"/>
        <end position="488"/>
    </location>
</feature>
<dbReference type="Proteomes" id="UP001187192">
    <property type="component" value="Unassembled WGS sequence"/>
</dbReference>
<gene>
    <name evidence="5" type="ORF">TIFTF001_001837</name>
</gene>
<dbReference type="AlphaFoldDB" id="A0AA88CR44"/>
<evidence type="ECO:0000256" key="1">
    <source>
        <dbReference type="ARBA" id="ARBA00023180"/>
    </source>
</evidence>
<reference evidence="5" key="1">
    <citation type="submission" date="2023-07" db="EMBL/GenBank/DDBJ databases">
        <title>draft genome sequence of fig (Ficus carica).</title>
        <authorList>
            <person name="Takahashi T."/>
            <person name="Nishimura K."/>
        </authorList>
    </citation>
    <scope>NUCLEOTIDE SEQUENCE</scope>
</reference>
<feature type="chain" id="PRO_5041687106" description="Lipid-binding serum glycoprotein C-terminal domain-containing protein" evidence="3">
    <location>
        <begin position="31"/>
        <end position="494"/>
    </location>
</feature>
<dbReference type="InterPro" id="IPR017943">
    <property type="entry name" value="Bactericidal_perm-incr_a/b_dom"/>
</dbReference>
<dbReference type="EMBL" id="BTGU01000002">
    <property type="protein sequence ID" value="GMN27910.1"/>
    <property type="molecule type" value="Genomic_DNA"/>
</dbReference>
<keyword evidence="1" id="KW-0325">Glycoprotein</keyword>
<protein>
    <recommendedName>
        <fullName evidence="4">Lipid-binding serum glycoprotein C-terminal domain-containing protein</fullName>
    </recommendedName>
</protein>
<proteinExistence type="inferred from homology"/>
<name>A0AA88CR44_FICCA</name>
<dbReference type="InterPro" id="IPR001124">
    <property type="entry name" value="Lipid-bd_serum_glycop_C"/>
</dbReference>
<dbReference type="GO" id="GO:0008289">
    <property type="term" value="F:lipid binding"/>
    <property type="evidence" value="ECO:0007669"/>
    <property type="project" value="InterPro"/>
</dbReference>
<feature type="signal peptide" evidence="3">
    <location>
        <begin position="1"/>
        <end position="30"/>
    </location>
</feature>
<comment type="similarity">
    <text evidence="2">Belongs to the BPI/LBP/Plunc superfamily. BPI/LBP (TC 1.C.40) family.</text>
</comment>
<comment type="caution">
    <text evidence="5">The sequence shown here is derived from an EMBL/GenBank/DDBJ whole genome shotgun (WGS) entry which is preliminary data.</text>
</comment>
<dbReference type="SUPFAM" id="SSF55394">
    <property type="entry name" value="Bactericidal permeability-increasing protein, BPI"/>
    <property type="match status" value="2"/>
</dbReference>
<keyword evidence="3" id="KW-0732">Signal</keyword>
<accession>A0AA88CR44</accession>
<dbReference type="SMART" id="SM00329">
    <property type="entry name" value="BPI2"/>
    <property type="match status" value="1"/>
</dbReference>
<evidence type="ECO:0000256" key="2">
    <source>
        <dbReference type="ARBA" id="ARBA00060933"/>
    </source>
</evidence>
<dbReference type="GO" id="GO:0005615">
    <property type="term" value="C:extracellular space"/>
    <property type="evidence" value="ECO:0007669"/>
    <property type="project" value="InterPro"/>
</dbReference>
<dbReference type="Gene3D" id="3.15.20.10">
    <property type="entry name" value="Bactericidal permeability-increasing protein, domain 2"/>
    <property type="match status" value="1"/>
</dbReference>
<dbReference type="PANTHER" id="PTHR46801:SF6">
    <property type="entry name" value="LIPID-BINDING SERUM GLYCOPROTEIN C-TERMINAL DOMAIN-CONTAINING PROTEIN"/>
    <property type="match status" value="1"/>
</dbReference>
<dbReference type="CDD" id="cd00026">
    <property type="entry name" value="BPI2"/>
    <property type="match status" value="1"/>
</dbReference>
<dbReference type="InterPro" id="IPR017942">
    <property type="entry name" value="Lipid-bd_serum_glycop_N"/>
</dbReference>
<dbReference type="InterPro" id="IPR030675">
    <property type="entry name" value="BPI/LBP"/>
</dbReference>
<evidence type="ECO:0000256" key="3">
    <source>
        <dbReference type="SAM" id="SignalP"/>
    </source>
</evidence>
<dbReference type="PIRSF" id="PIRSF002417">
    <property type="entry name" value="Lipid_binding_protein"/>
    <property type="match status" value="1"/>
</dbReference>
<organism evidence="5 6">
    <name type="scientific">Ficus carica</name>
    <name type="common">Common fig</name>
    <dbReference type="NCBI Taxonomy" id="3494"/>
    <lineage>
        <taxon>Eukaryota</taxon>
        <taxon>Viridiplantae</taxon>
        <taxon>Streptophyta</taxon>
        <taxon>Embryophyta</taxon>
        <taxon>Tracheophyta</taxon>
        <taxon>Spermatophyta</taxon>
        <taxon>Magnoliopsida</taxon>
        <taxon>eudicotyledons</taxon>
        <taxon>Gunneridae</taxon>
        <taxon>Pentapetalae</taxon>
        <taxon>rosids</taxon>
        <taxon>fabids</taxon>
        <taxon>Rosales</taxon>
        <taxon>Moraceae</taxon>
        <taxon>Ficeae</taxon>
        <taxon>Ficus</taxon>
    </lineage>
</organism>
<keyword evidence="6" id="KW-1185">Reference proteome</keyword>
<evidence type="ECO:0000313" key="5">
    <source>
        <dbReference type="EMBL" id="GMN27910.1"/>
    </source>
</evidence>
<sequence>MAPKAKPIIFLLLNLTTILLLSTVPVQSTAQSYTSVVISQKGLDFVKDLLVTEAISSLTPLRLPQIQQSVRIPFLGNVHMVLSNITLLGIDVGSSFLKPGDTGIVIVASEMTCNLTMNWRYSYSTWFLPVSVSDEGTASIRVEGMEVGLTLGLEVQEGKLKLSLAQCGCLVKDISIKLDGGASWLYQGMIDAFEEQIESTVENAIMQKLKEGILKLDVFLQSLPEEIPLDDTASLNVTFANEPLLCNSSVGFEINGLFSPRKIVPVLKYQENDSESPVSCMDSESLVSCMDVSKMLGISLHEFVFNSASALYYDAEFMQWVVDKIPDQSLLNTAGWRFIIPQLYKKYPNDDMNLNISLSSAPAIVVSEHGFDATVYADLIIDVVEEGRIVPVACISLVIRGSGLAKLLGNNLAGSVELDDFVMSLKWSNIGNLHLFLIQPVMWTLLQTVFLPYTNAILGKGFPLPIIHGFTLENAELVYSNSRVTVCGDVQYTK</sequence>
<dbReference type="Gene3D" id="3.15.10.10">
    <property type="entry name" value="Bactericidal permeability-increasing protein, domain 1"/>
    <property type="match status" value="1"/>
</dbReference>
<dbReference type="PANTHER" id="PTHR46801">
    <property type="entry name" value="OS06G0309200 PROTEIN"/>
    <property type="match status" value="1"/>
</dbReference>
<dbReference type="InterPro" id="IPR045897">
    <property type="entry name" value="BPI/LBP_pln"/>
</dbReference>
<evidence type="ECO:0000313" key="6">
    <source>
        <dbReference type="Proteomes" id="UP001187192"/>
    </source>
</evidence>
<dbReference type="Pfam" id="PF02886">
    <property type="entry name" value="LBP_BPI_CETP_C"/>
    <property type="match status" value="1"/>
</dbReference>
<dbReference type="Pfam" id="PF01273">
    <property type="entry name" value="LBP_BPI_CETP"/>
    <property type="match status" value="1"/>
</dbReference>